<sequence length="526" mass="57404">MALRLREITLRSGEDESILPARIASILNCDMGRILSWKIVRKGIDARRKPDVLRVYTVEFTCNDEFELLKNQPLSTLDLVKEKQPFAITTLEKKTKVLIVGMGPAGLFSALLLAQSGAQVCLIERGQPVEQRLKDVQSFWSGEPLKSDSNIQFGEGGAGTFSDGKLTTRLNHPGMNYILQTLVKYGAPEEILWQAKPHIGSDRLRAVLIRIRKHLLTVGVEIRFSSCLTDFRMQDGHISAGIINDHDLVKCDQLVLAPGHSARDTYQLLADKRVLLQQKAFAIGLRVEHPLSLINQIQYGSGAHSQLPAADYRLAWNDPGSGRGVYSFCMCPGGQVVNASSEQGGIVVNGMSDFNRAAKNSNSALVVSVSPDDFGSDHVLAGVHFQRRWEQAAYRAGENGWRAPAQPLLEFLTGRGGLLHSSCQPEVIHADLNTCLPAYVTASLRNALPVFNRRMRGFVGPEATLIGVETRTSAPLRVMRDFNGESMSHKGLFPTGEGAGYAGGIMSAALDGMKTATAIITRCNAS</sequence>
<dbReference type="Gene3D" id="3.50.50.60">
    <property type="entry name" value="FAD/NAD(P)-binding domain"/>
    <property type="match status" value="2"/>
</dbReference>
<dbReference type="AlphaFoldDB" id="A0A1H4BFI2"/>
<dbReference type="Proteomes" id="UP000199409">
    <property type="component" value="Unassembled WGS sequence"/>
</dbReference>
<dbReference type="PANTHER" id="PTHR42842">
    <property type="entry name" value="FAD/NAD(P)-BINDING OXIDOREDUCTASE"/>
    <property type="match status" value="1"/>
</dbReference>
<dbReference type="EMBL" id="FNQN01000006">
    <property type="protein sequence ID" value="SEA46929.1"/>
    <property type="molecule type" value="Genomic_DNA"/>
</dbReference>
<dbReference type="Pfam" id="PF01494">
    <property type="entry name" value="FAD_binding_3"/>
    <property type="match status" value="1"/>
</dbReference>
<dbReference type="InterPro" id="IPR002938">
    <property type="entry name" value="FAD-bd"/>
</dbReference>
<evidence type="ECO:0000259" key="1">
    <source>
        <dbReference type="Pfam" id="PF01494"/>
    </source>
</evidence>
<feature type="domain" description="FAD-binding" evidence="1">
    <location>
        <begin position="94"/>
        <end position="127"/>
    </location>
</feature>
<proteinExistence type="predicted"/>
<reference evidence="3 4" key="1">
    <citation type="submission" date="2016-10" db="EMBL/GenBank/DDBJ databases">
        <authorList>
            <person name="de Groot N.N."/>
        </authorList>
    </citation>
    <scope>NUCLEOTIDE SEQUENCE [LARGE SCALE GENOMIC DNA]</scope>
    <source>
        <strain evidence="3 4">DSM 7343</strain>
    </source>
</reference>
<dbReference type="RefSeq" id="WP_092348142.1">
    <property type="nucleotide sequence ID" value="NZ_FNQN01000006.1"/>
</dbReference>
<dbReference type="PANTHER" id="PTHR42842:SF3">
    <property type="entry name" value="FAD_NAD(P)-BINDING OXIDOREDUCTASE FAMILY PROTEIN"/>
    <property type="match status" value="1"/>
</dbReference>
<dbReference type="OrthoDB" id="9772594at2"/>
<dbReference type="Pfam" id="PF21688">
    <property type="entry name" value="FAD-depend_C"/>
    <property type="match status" value="1"/>
</dbReference>
<feature type="domain" description="FAD-dependent protein C-terminal" evidence="2">
    <location>
        <begin position="280"/>
        <end position="472"/>
    </location>
</feature>
<dbReference type="InterPro" id="IPR028348">
    <property type="entry name" value="FAD-binding_protein"/>
</dbReference>
<evidence type="ECO:0000313" key="3">
    <source>
        <dbReference type="EMBL" id="SEA46929.1"/>
    </source>
</evidence>
<protein>
    <submittedName>
        <fullName evidence="3">Uncharacterized protein</fullName>
    </submittedName>
</protein>
<evidence type="ECO:0000313" key="4">
    <source>
        <dbReference type="Proteomes" id="UP000199409"/>
    </source>
</evidence>
<dbReference type="Gene3D" id="3.30.70.2700">
    <property type="match status" value="1"/>
</dbReference>
<name>A0A1H4BFI2_9BACT</name>
<gene>
    <name evidence="3" type="ORF">SAMN05660420_02184</name>
</gene>
<dbReference type="GO" id="GO:0071949">
    <property type="term" value="F:FAD binding"/>
    <property type="evidence" value="ECO:0007669"/>
    <property type="project" value="InterPro"/>
</dbReference>
<evidence type="ECO:0000259" key="2">
    <source>
        <dbReference type="Pfam" id="PF21688"/>
    </source>
</evidence>
<dbReference type="PIRSF" id="PIRSF038984">
    <property type="entry name" value="FAD_binding_protein"/>
    <property type="match status" value="1"/>
</dbReference>
<dbReference type="InterPro" id="IPR049516">
    <property type="entry name" value="FAD-depend_C"/>
</dbReference>
<accession>A0A1H4BFI2</accession>
<dbReference type="InterPro" id="IPR036188">
    <property type="entry name" value="FAD/NAD-bd_sf"/>
</dbReference>
<keyword evidence="4" id="KW-1185">Reference proteome</keyword>
<dbReference type="STRING" id="37625.SAMN05660420_02184"/>
<dbReference type="SUPFAM" id="SSF51905">
    <property type="entry name" value="FAD/NAD(P)-binding domain"/>
    <property type="match status" value="1"/>
</dbReference>
<organism evidence="3 4">
    <name type="scientific">Desulfuromusa kysingii</name>
    <dbReference type="NCBI Taxonomy" id="37625"/>
    <lineage>
        <taxon>Bacteria</taxon>
        <taxon>Pseudomonadati</taxon>
        <taxon>Thermodesulfobacteriota</taxon>
        <taxon>Desulfuromonadia</taxon>
        <taxon>Desulfuromonadales</taxon>
        <taxon>Geopsychrobacteraceae</taxon>
        <taxon>Desulfuromusa</taxon>
    </lineage>
</organism>